<sequence length="133" mass="14520">MSATPRAASSLAKTLASLTKSPRPVVPAIKELSLTLAQRNAHFGARHFLKEELPRIAYANPAIKIAVERRPKTAEEQWDPEIKALLDNGTTKTINMHMKHSTAILRELLAVGGWTPAETTETTASKQANELPS</sequence>
<accession>A0A067MPP2</accession>
<dbReference type="Proteomes" id="UP000027195">
    <property type="component" value="Unassembled WGS sequence"/>
</dbReference>
<keyword evidence="4" id="KW-0687">Ribonucleoprotein</keyword>
<dbReference type="SMART" id="SM00916">
    <property type="entry name" value="L51_S25_CI-B8"/>
    <property type="match status" value="1"/>
</dbReference>
<keyword evidence="7" id="KW-1185">Reference proteome</keyword>
<dbReference type="Gene3D" id="3.40.30.10">
    <property type="entry name" value="Glutaredoxin"/>
    <property type="match status" value="1"/>
</dbReference>
<dbReference type="GO" id="GO:0005739">
    <property type="term" value="C:mitochondrion"/>
    <property type="evidence" value="ECO:0007669"/>
    <property type="project" value="UniProtKB-SubCell"/>
</dbReference>
<keyword evidence="2" id="KW-0689">Ribosomal protein</keyword>
<dbReference type="HOGENOM" id="CLU_103441_0_0_1"/>
<evidence type="ECO:0000256" key="4">
    <source>
        <dbReference type="ARBA" id="ARBA00023274"/>
    </source>
</evidence>
<evidence type="ECO:0000256" key="1">
    <source>
        <dbReference type="ARBA" id="ARBA00004173"/>
    </source>
</evidence>
<dbReference type="InParanoid" id="A0A067MPP2"/>
<gene>
    <name evidence="6" type="ORF">BOTBODRAFT_105474</name>
</gene>
<keyword evidence="3" id="KW-0496">Mitochondrion</keyword>
<dbReference type="OrthoDB" id="1696305at2759"/>
<dbReference type="PANTHER" id="PTHR13274:SF2">
    <property type="entry name" value="SMALL RIBOSOMAL SUBUNIT PROTEIN MS25"/>
    <property type="match status" value="1"/>
</dbReference>
<dbReference type="Pfam" id="PF05047">
    <property type="entry name" value="L51_S25_CI-B8"/>
    <property type="match status" value="1"/>
</dbReference>
<feature type="domain" description="Ribosomal protein/NADH dehydrogenase" evidence="5">
    <location>
        <begin position="37"/>
        <end position="115"/>
    </location>
</feature>
<protein>
    <recommendedName>
        <fullName evidence="5">Ribosomal protein/NADH dehydrogenase domain-containing protein</fullName>
    </recommendedName>
</protein>
<name>A0A067MPP2_BOTB1</name>
<comment type="subcellular location">
    <subcellularLocation>
        <location evidence="1">Mitochondrion</location>
    </subcellularLocation>
</comment>
<evidence type="ECO:0000313" key="7">
    <source>
        <dbReference type="Proteomes" id="UP000027195"/>
    </source>
</evidence>
<evidence type="ECO:0000256" key="2">
    <source>
        <dbReference type="ARBA" id="ARBA00022980"/>
    </source>
</evidence>
<evidence type="ECO:0000259" key="5">
    <source>
        <dbReference type="SMART" id="SM00916"/>
    </source>
</evidence>
<dbReference type="GO" id="GO:0005840">
    <property type="term" value="C:ribosome"/>
    <property type="evidence" value="ECO:0007669"/>
    <property type="project" value="UniProtKB-KW"/>
</dbReference>
<dbReference type="InterPro" id="IPR036249">
    <property type="entry name" value="Thioredoxin-like_sf"/>
</dbReference>
<dbReference type="GO" id="GO:0003735">
    <property type="term" value="F:structural constituent of ribosome"/>
    <property type="evidence" value="ECO:0007669"/>
    <property type="project" value="InterPro"/>
</dbReference>
<dbReference type="InterPro" id="IPR007741">
    <property type="entry name" value="Ribosomal_mL43/mS25/NADH_DH"/>
</dbReference>
<dbReference type="EMBL" id="KL198023">
    <property type="protein sequence ID" value="KDQ17534.1"/>
    <property type="molecule type" value="Genomic_DNA"/>
</dbReference>
<proteinExistence type="predicted"/>
<evidence type="ECO:0000313" key="6">
    <source>
        <dbReference type="EMBL" id="KDQ17534.1"/>
    </source>
</evidence>
<dbReference type="InterPro" id="IPR040049">
    <property type="entry name" value="Ribosomal_mS25/mL61"/>
</dbReference>
<reference evidence="7" key="1">
    <citation type="journal article" date="2014" name="Proc. Natl. Acad. Sci. U.S.A.">
        <title>Extensive sampling of basidiomycete genomes demonstrates inadequacy of the white-rot/brown-rot paradigm for wood decay fungi.</title>
        <authorList>
            <person name="Riley R."/>
            <person name="Salamov A.A."/>
            <person name="Brown D.W."/>
            <person name="Nagy L.G."/>
            <person name="Floudas D."/>
            <person name="Held B.W."/>
            <person name="Levasseur A."/>
            <person name="Lombard V."/>
            <person name="Morin E."/>
            <person name="Otillar R."/>
            <person name="Lindquist E.A."/>
            <person name="Sun H."/>
            <person name="LaButti K.M."/>
            <person name="Schmutz J."/>
            <person name="Jabbour D."/>
            <person name="Luo H."/>
            <person name="Baker S.E."/>
            <person name="Pisabarro A.G."/>
            <person name="Walton J.D."/>
            <person name="Blanchette R.A."/>
            <person name="Henrissat B."/>
            <person name="Martin F."/>
            <person name="Cullen D."/>
            <person name="Hibbett D.S."/>
            <person name="Grigoriev I.V."/>
        </authorList>
    </citation>
    <scope>NUCLEOTIDE SEQUENCE [LARGE SCALE GENOMIC DNA]</scope>
    <source>
        <strain evidence="7">FD-172 SS1</strain>
    </source>
</reference>
<dbReference type="GO" id="GO:1990904">
    <property type="term" value="C:ribonucleoprotein complex"/>
    <property type="evidence" value="ECO:0007669"/>
    <property type="project" value="UniProtKB-KW"/>
</dbReference>
<dbReference type="SUPFAM" id="SSF52833">
    <property type="entry name" value="Thioredoxin-like"/>
    <property type="match status" value="1"/>
</dbReference>
<dbReference type="STRING" id="930990.A0A067MPP2"/>
<evidence type="ECO:0000256" key="3">
    <source>
        <dbReference type="ARBA" id="ARBA00023128"/>
    </source>
</evidence>
<dbReference type="PANTHER" id="PTHR13274">
    <property type="entry name" value="MITOCHONDRIAL RIBOSOMAL PROTEIN S25"/>
    <property type="match status" value="1"/>
</dbReference>
<dbReference type="AlphaFoldDB" id="A0A067MPP2"/>
<organism evidence="6 7">
    <name type="scientific">Botryobasidium botryosum (strain FD-172 SS1)</name>
    <dbReference type="NCBI Taxonomy" id="930990"/>
    <lineage>
        <taxon>Eukaryota</taxon>
        <taxon>Fungi</taxon>
        <taxon>Dikarya</taxon>
        <taxon>Basidiomycota</taxon>
        <taxon>Agaricomycotina</taxon>
        <taxon>Agaricomycetes</taxon>
        <taxon>Cantharellales</taxon>
        <taxon>Botryobasidiaceae</taxon>
        <taxon>Botryobasidium</taxon>
    </lineage>
</organism>